<accession>A0A5C5ZQ68</accession>
<dbReference type="AlphaFoldDB" id="A0A5C5ZQ68"/>
<evidence type="ECO:0000313" key="2">
    <source>
        <dbReference type="Proteomes" id="UP000320176"/>
    </source>
</evidence>
<reference evidence="1 2" key="1">
    <citation type="submission" date="2019-02" db="EMBL/GenBank/DDBJ databases">
        <title>Deep-cultivation of Planctomycetes and their phenomic and genomic characterization uncovers novel biology.</title>
        <authorList>
            <person name="Wiegand S."/>
            <person name="Jogler M."/>
            <person name="Boedeker C."/>
            <person name="Pinto D."/>
            <person name="Vollmers J."/>
            <person name="Rivas-Marin E."/>
            <person name="Kohn T."/>
            <person name="Peeters S.H."/>
            <person name="Heuer A."/>
            <person name="Rast P."/>
            <person name="Oberbeckmann S."/>
            <person name="Bunk B."/>
            <person name="Jeske O."/>
            <person name="Meyerdierks A."/>
            <person name="Storesund J.E."/>
            <person name="Kallscheuer N."/>
            <person name="Luecker S."/>
            <person name="Lage O.M."/>
            <person name="Pohl T."/>
            <person name="Merkel B.J."/>
            <person name="Hornburger P."/>
            <person name="Mueller R.-W."/>
            <person name="Bruemmer F."/>
            <person name="Labrenz M."/>
            <person name="Spormann A.M."/>
            <person name="Op Den Camp H."/>
            <person name="Overmann J."/>
            <person name="Amann R."/>
            <person name="Jetten M.S.M."/>
            <person name="Mascher T."/>
            <person name="Medema M.H."/>
            <person name="Devos D.P."/>
            <person name="Kaster A.-K."/>
            <person name="Ovreas L."/>
            <person name="Rohde M."/>
            <person name="Galperin M.Y."/>
            <person name="Jogler C."/>
        </authorList>
    </citation>
    <scope>NUCLEOTIDE SEQUENCE [LARGE SCALE GENOMIC DNA]</scope>
    <source>
        <strain evidence="1 2">Pla52n</strain>
    </source>
</reference>
<evidence type="ECO:0000313" key="1">
    <source>
        <dbReference type="EMBL" id="TWT89238.1"/>
    </source>
</evidence>
<keyword evidence="2" id="KW-1185">Reference proteome</keyword>
<proteinExistence type="predicted"/>
<comment type="caution">
    <text evidence="1">The sequence shown here is derived from an EMBL/GenBank/DDBJ whole genome shotgun (WGS) entry which is preliminary data.</text>
</comment>
<dbReference type="EMBL" id="SJPN01000026">
    <property type="protein sequence ID" value="TWT89238.1"/>
    <property type="molecule type" value="Genomic_DNA"/>
</dbReference>
<organism evidence="1 2">
    <name type="scientific">Stieleria varia</name>
    <dbReference type="NCBI Taxonomy" id="2528005"/>
    <lineage>
        <taxon>Bacteria</taxon>
        <taxon>Pseudomonadati</taxon>
        <taxon>Planctomycetota</taxon>
        <taxon>Planctomycetia</taxon>
        <taxon>Pirellulales</taxon>
        <taxon>Pirellulaceae</taxon>
        <taxon>Stieleria</taxon>
    </lineage>
</organism>
<sequence>MTVDRIRIHSNDGGWQHEQVDTAAAVLLVRSGLSVNIVGTGSAPNFIVAVTAKELIFTAAAQQNVVTFEADNVFIAAFTTQQFFAGVAIDVVAAGAAKNLISHFGVFRAGGGGRERVQRVTTCSTEQPLTGLIIAIAGFASQFIIATVTKHDVNPGAAFEHVAAFASADHVVALVAFDDQVQSGSRIEIIHPWTAAEFIRIGTAKNPVVSIATTQLVTPVCGGSV</sequence>
<gene>
    <name evidence="1" type="ORF">Pla52n_68720</name>
</gene>
<dbReference type="Proteomes" id="UP000320176">
    <property type="component" value="Unassembled WGS sequence"/>
</dbReference>
<protein>
    <submittedName>
        <fullName evidence="1">Uncharacterized protein</fullName>
    </submittedName>
</protein>
<name>A0A5C5ZQ68_9BACT</name>